<proteinExistence type="inferred from homology"/>
<evidence type="ECO:0000256" key="2">
    <source>
        <dbReference type="ARBA" id="ARBA00004496"/>
    </source>
</evidence>
<sequence>MEQSNAAGKPIRCKAAVSKAPGQPLEIEEVEVAPPRAHEVRLKIICTSLCHTDITFWRMKDFPGMFPSILGHEAVGVVESVGDHVPEQEVAVGDTVVPVFLAQCGECPDCLSPRSNICSALPYRPGGMPRDGTTRFSLAATGEPVHGFLCVSSFAEYTVVDVAHVVKLPAAAGPEPALPPEMACLLSCGVATGVGAAWKVAAVESGSTVAVFGLGAVGLAVAQGSKMRGANRIIGVDLNPDKFEIGKKLGVTDFVNPNDIGDKNVSEVIKEMTGGAGADYCFECIGSVSVMAEAFKSSRMGWGKTVVLGVDGSAAPISVSSLDIMRGRSVVGSLFGGIKPKDDIPVLAHKYLDKARTPPTPPLHLSWSWTTSSRTRWDSTTSTARSTCSRRGSASAASSGWTAPTRWGTAALDAAAVARARQLEEDPATVPHQYITVTDKEEEAESCRRYRIALVRPSHLLDRASQKLWLPVTSECATATMEQSAAAKPIRCRGMPPCASISPAPLYDEQRGPVDCRAAAVSKAPGQPLEMEEVEVAPPREHEVRVKIICTSLCHTDVTFWRMKDFPSMYPSILGHEAVGVVESVGHHVQEVAVGDTVVPVFLAQCGGCDDCLSARSNICSAVAYRPGGMPRDGTTRFSLAATGEPVHSFLSVSSFAEYTVVDVAHVVKLGPLLPPEKACLLSCGVTTGVGAAWKVAAVEPGSTVAVFGLGTVGLAVAQGAKMRGAKRIIGVDLNQEKFDIGIRHLIAALAPAYSKRLGVTDFVNPNETGDKTVSEVITEMTGGGADHCFECIGSVSVMAEAFQSSRKGWGKTIILGTAAGAAPVSISSSDIKRGRSVTGALLGGIKPKDDIPVLAQNYLNKELQLDEFITHQMGFDEINRAFDLLEQGKCLRCIIWMDGAKETGGVGA</sequence>
<dbReference type="InterPro" id="IPR013154">
    <property type="entry name" value="ADH-like_N"/>
</dbReference>
<name>A0AAQ3WMI9_PASNO</name>
<dbReference type="SUPFAM" id="SSF51735">
    <property type="entry name" value="NAD(P)-binding Rossmann-fold domains"/>
    <property type="match status" value="2"/>
</dbReference>
<feature type="domain" description="Alcohol dehydrogenase-like N-terminal" evidence="14">
    <location>
        <begin position="541"/>
        <end position="670"/>
    </location>
</feature>
<dbReference type="Proteomes" id="UP001341281">
    <property type="component" value="Chromosome 03"/>
</dbReference>
<evidence type="ECO:0000259" key="14">
    <source>
        <dbReference type="Pfam" id="PF08240"/>
    </source>
</evidence>
<keyword evidence="16" id="KW-1185">Reference proteome</keyword>
<dbReference type="GO" id="GO:0008270">
    <property type="term" value="F:zinc ion binding"/>
    <property type="evidence" value="ECO:0007669"/>
    <property type="project" value="InterPro"/>
</dbReference>
<evidence type="ECO:0000256" key="11">
    <source>
        <dbReference type="RuleBase" id="RU361277"/>
    </source>
</evidence>
<evidence type="ECO:0000313" key="16">
    <source>
        <dbReference type="Proteomes" id="UP001341281"/>
    </source>
</evidence>
<dbReference type="GO" id="GO:0004022">
    <property type="term" value="F:alcohol dehydrogenase (NAD+) activity"/>
    <property type="evidence" value="ECO:0007669"/>
    <property type="project" value="UniProtKB-EC"/>
</dbReference>
<feature type="region of interest" description="Disordered" evidence="12">
    <location>
        <begin position="378"/>
        <end position="402"/>
    </location>
</feature>
<dbReference type="Pfam" id="PF08240">
    <property type="entry name" value="ADH_N"/>
    <property type="match status" value="2"/>
</dbReference>
<gene>
    <name evidence="15" type="ORF">U9M48_015911</name>
</gene>
<keyword evidence="8" id="KW-0520">NAD</keyword>
<comment type="subcellular location">
    <subcellularLocation>
        <location evidence="2">Cytoplasm</location>
    </subcellularLocation>
</comment>
<evidence type="ECO:0000313" key="15">
    <source>
        <dbReference type="EMBL" id="WVZ66726.1"/>
    </source>
</evidence>
<dbReference type="InterPro" id="IPR002328">
    <property type="entry name" value="ADH_Zn_CS"/>
</dbReference>
<dbReference type="InterPro" id="IPR011032">
    <property type="entry name" value="GroES-like_sf"/>
</dbReference>
<dbReference type="InterPro" id="IPR036291">
    <property type="entry name" value="NAD(P)-bd_dom_sf"/>
</dbReference>
<protein>
    <recommendedName>
        <fullName evidence="17">Alcohol dehydrogenase</fullName>
    </recommendedName>
</protein>
<dbReference type="GO" id="GO:0005829">
    <property type="term" value="C:cytosol"/>
    <property type="evidence" value="ECO:0007669"/>
    <property type="project" value="TreeGrafter"/>
</dbReference>
<dbReference type="GO" id="GO:0046294">
    <property type="term" value="P:formaldehyde catabolic process"/>
    <property type="evidence" value="ECO:0007669"/>
    <property type="project" value="TreeGrafter"/>
</dbReference>
<dbReference type="InterPro" id="IPR013149">
    <property type="entry name" value="ADH-like_C"/>
</dbReference>
<dbReference type="SUPFAM" id="SSF50129">
    <property type="entry name" value="GroES-like"/>
    <property type="match status" value="3"/>
</dbReference>
<evidence type="ECO:0000259" key="13">
    <source>
        <dbReference type="Pfam" id="PF00107"/>
    </source>
</evidence>
<dbReference type="Gene3D" id="3.90.180.10">
    <property type="entry name" value="Medium-chain alcohol dehydrogenases, catalytic domain"/>
    <property type="match status" value="2"/>
</dbReference>
<comment type="catalytic activity">
    <reaction evidence="10">
        <text>a primary alcohol + NAD(+) = an aldehyde + NADH + H(+)</text>
        <dbReference type="Rhea" id="RHEA:10736"/>
        <dbReference type="ChEBI" id="CHEBI:15378"/>
        <dbReference type="ChEBI" id="CHEBI:15734"/>
        <dbReference type="ChEBI" id="CHEBI:17478"/>
        <dbReference type="ChEBI" id="CHEBI:57540"/>
        <dbReference type="ChEBI" id="CHEBI:57945"/>
        <dbReference type="EC" id="1.1.1.1"/>
    </reaction>
</comment>
<feature type="domain" description="Alcohol dehydrogenase-like C-terminal" evidence="13">
    <location>
        <begin position="216"/>
        <end position="342"/>
    </location>
</feature>
<organism evidence="15 16">
    <name type="scientific">Paspalum notatum var. saurae</name>
    <dbReference type="NCBI Taxonomy" id="547442"/>
    <lineage>
        <taxon>Eukaryota</taxon>
        <taxon>Viridiplantae</taxon>
        <taxon>Streptophyta</taxon>
        <taxon>Embryophyta</taxon>
        <taxon>Tracheophyta</taxon>
        <taxon>Spermatophyta</taxon>
        <taxon>Magnoliopsida</taxon>
        <taxon>Liliopsida</taxon>
        <taxon>Poales</taxon>
        <taxon>Poaceae</taxon>
        <taxon>PACMAD clade</taxon>
        <taxon>Panicoideae</taxon>
        <taxon>Andropogonodae</taxon>
        <taxon>Paspaleae</taxon>
        <taxon>Paspalinae</taxon>
        <taxon>Paspalum</taxon>
    </lineage>
</organism>
<keyword evidence="6 11" id="KW-0862">Zinc</keyword>
<evidence type="ECO:0000256" key="10">
    <source>
        <dbReference type="ARBA" id="ARBA00049243"/>
    </source>
</evidence>
<dbReference type="PANTHER" id="PTHR43880">
    <property type="entry name" value="ALCOHOL DEHYDROGENASE"/>
    <property type="match status" value="1"/>
</dbReference>
<dbReference type="FunFam" id="3.40.50.720:FF:000003">
    <property type="entry name" value="S-(hydroxymethyl)glutathione dehydrogenase"/>
    <property type="match status" value="2"/>
</dbReference>
<evidence type="ECO:0000256" key="4">
    <source>
        <dbReference type="ARBA" id="ARBA00011738"/>
    </source>
</evidence>
<evidence type="ECO:0000256" key="6">
    <source>
        <dbReference type="ARBA" id="ARBA00022833"/>
    </source>
</evidence>
<comment type="catalytic activity">
    <reaction evidence="9">
        <text>a secondary alcohol + NAD(+) = a ketone + NADH + H(+)</text>
        <dbReference type="Rhea" id="RHEA:10740"/>
        <dbReference type="ChEBI" id="CHEBI:15378"/>
        <dbReference type="ChEBI" id="CHEBI:17087"/>
        <dbReference type="ChEBI" id="CHEBI:35681"/>
        <dbReference type="ChEBI" id="CHEBI:57540"/>
        <dbReference type="ChEBI" id="CHEBI:57945"/>
        <dbReference type="EC" id="1.1.1.1"/>
    </reaction>
</comment>
<comment type="similarity">
    <text evidence="3">Belongs to the zinc-containing alcohol dehydrogenase family. Class-III subfamily.</text>
</comment>
<dbReference type="GO" id="GO:0051903">
    <property type="term" value="F:S-(hydroxymethyl)glutathione dehydrogenase [NAD(P)+] activity"/>
    <property type="evidence" value="ECO:0007669"/>
    <property type="project" value="TreeGrafter"/>
</dbReference>
<evidence type="ECO:0000256" key="9">
    <source>
        <dbReference type="ARBA" id="ARBA00049164"/>
    </source>
</evidence>
<comment type="cofactor">
    <cofactor evidence="1 11">
        <name>Zn(2+)</name>
        <dbReference type="ChEBI" id="CHEBI:29105"/>
    </cofactor>
</comment>
<evidence type="ECO:0000256" key="7">
    <source>
        <dbReference type="ARBA" id="ARBA00023002"/>
    </source>
</evidence>
<evidence type="ECO:0000256" key="12">
    <source>
        <dbReference type="SAM" id="MobiDB-lite"/>
    </source>
</evidence>
<evidence type="ECO:0000256" key="5">
    <source>
        <dbReference type="ARBA" id="ARBA00022723"/>
    </source>
</evidence>
<dbReference type="Pfam" id="PF00107">
    <property type="entry name" value="ADH_zinc_N"/>
    <property type="match status" value="2"/>
</dbReference>
<evidence type="ECO:0000256" key="3">
    <source>
        <dbReference type="ARBA" id="ARBA00010902"/>
    </source>
</evidence>
<dbReference type="EMBL" id="CP144747">
    <property type="protein sequence ID" value="WVZ66726.1"/>
    <property type="molecule type" value="Genomic_DNA"/>
</dbReference>
<dbReference type="FunFam" id="3.90.180.10:FF:000007">
    <property type="entry name" value="Alcohol dehydrogenase 6"/>
    <property type="match status" value="2"/>
</dbReference>
<feature type="domain" description="Alcohol dehydrogenase-like C-terminal" evidence="13">
    <location>
        <begin position="713"/>
        <end position="852"/>
    </location>
</feature>
<accession>A0AAQ3WMI9</accession>
<keyword evidence="7" id="KW-0560">Oxidoreductase</keyword>
<dbReference type="PROSITE" id="PS00059">
    <property type="entry name" value="ADH_ZINC"/>
    <property type="match status" value="2"/>
</dbReference>
<keyword evidence="5 11" id="KW-0479">Metal-binding</keyword>
<evidence type="ECO:0000256" key="8">
    <source>
        <dbReference type="ARBA" id="ARBA00023027"/>
    </source>
</evidence>
<evidence type="ECO:0008006" key="17">
    <source>
        <dbReference type="Google" id="ProtNLM"/>
    </source>
</evidence>
<feature type="domain" description="Alcohol dehydrogenase-like N-terminal" evidence="14">
    <location>
        <begin position="37"/>
        <end position="169"/>
    </location>
</feature>
<evidence type="ECO:0000256" key="1">
    <source>
        <dbReference type="ARBA" id="ARBA00001947"/>
    </source>
</evidence>
<dbReference type="Gene3D" id="3.40.50.720">
    <property type="entry name" value="NAD(P)-binding Rossmann-like Domain"/>
    <property type="match status" value="2"/>
</dbReference>
<comment type="subunit">
    <text evidence="4">Homodimer.</text>
</comment>
<dbReference type="AlphaFoldDB" id="A0AAQ3WMI9"/>
<dbReference type="PANTHER" id="PTHR43880:SF29">
    <property type="entry name" value="ENOYL REDUCTASE (ER) DOMAIN-CONTAINING PROTEIN"/>
    <property type="match status" value="1"/>
</dbReference>
<reference evidence="15 16" key="1">
    <citation type="submission" date="2024-02" db="EMBL/GenBank/DDBJ databases">
        <title>High-quality chromosome-scale genome assembly of Pensacola bahiagrass (Paspalum notatum Flugge var. saurae).</title>
        <authorList>
            <person name="Vega J.M."/>
            <person name="Podio M."/>
            <person name="Orjuela J."/>
            <person name="Siena L.A."/>
            <person name="Pessino S.C."/>
            <person name="Combes M.C."/>
            <person name="Mariac C."/>
            <person name="Albertini E."/>
            <person name="Pupilli F."/>
            <person name="Ortiz J.P.A."/>
            <person name="Leblanc O."/>
        </authorList>
    </citation>
    <scope>NUCLEOTIDE SEQUENCE [LARGE SCALE GENOMIC DNA]</scope>
    <source>
        <strain evidence="15">R1</strain>
        <tissue evidence="15">Leaf</tissue>
    </source>
</reference>